<feature type="compositionally biased region" description="Basic and acidic residues" evidence="1">
    <location>
        <begin position="90"/>
        <end position="101"/>
    </location>
</feature>
<reference evidence="2" key="1">
    <citation type="submission" date="2015-11" db="EMBL/GenBank/DDBJ databases">
        <title>De novo transcriptome assembly of four potential Pierce s Disease insect vectors from Arizona vineyards.</title>
        <authorList>
            <person name="Tassone E.E."/>
        </authorList>
    </citation>
    <scope>NUCLEOTIDE SEQUENCE</scope>
</reference>
<gene>
    <name evidence="2" type="ORF">g.13000</name>
</gene>
<feature type="region of interest" description="Disordered" evidence="1">
    <location>
        <begin position="75"/>
        <end position="101"/>
    </location>
</feature>
<protein>
    <submittedName>
        <fullName evidence="2">Uncharacterized protein</fullName>
    </submittedName>
</protein>
<dbReference type="AlphaFoldDB" id="A0A1B6ETK3"/>
<feature type="region of interest" description="Disordered" evidence="1">
    <location>
        <begin position="1"/>
        <end position="54"/>
    </location>
</feature>
<dbReference type="EMBL" id="GECZ01028444">
    <property type="protein sequence ID" value="JAS41325.1"/>
    <property type="molecule type" value="Transcribed_RNA"/>
</dbReference>
<feature type="compositionally biased region" description="Basic and acidic residues" evidence="1">
    <location>
        <begin position="1"/>
        <end position="11"/>
    </location>
</feature>
<organism evidence="2">
    <name type="scientific">Cuerna arida</name>
    <dbReference type="NCBI Taxonomy" id="1464854"/>
    <lineage>
        <taxon>Eukaryota</taxon>
        <taxon>Metazoa</taxon>
        <taxon>Ecdysozoa</taxon>
        <taxon>Arthropoda</taxon>
        <taxon>Hexapoda</taxon>
        <taxon>Insecta</taxon>
        <taxon>Pterygota</taxon>
        <taxon>Neoptera</taxon>
        <taxon>Paraneoptera</taxon>
        <taxon>Hemiptera</taxon>
        <taxon>Auchenorrhyncha</taxon>
        <taxon>Membracoidea</taxon>
        <taxon>Cicadellidae</taxon>
        <taxon>Cicadellinae</taxon>
        <taxon>Proconiini</taxon>
        <taxon>Cuerna</taxon>
    </lineage>
</organism>
<proteinExistence type="predicted"/>
<sequence>MSEKRQEEGSHKSPQFAEKNYLQRSTGRHQTDVDDAAFKSVTENKQSTQERNRGDHTECCCVCFGYGAFREEQERDKLSALLSPPEQGDDPTRDKRGSDNN</sequence>
<accession>A0A1B6ETK3</accession>
<evidence type="ECO:0000256" key="1">
    <source>
        <dbReference type="SAM" id="MobiDB-lite"/>
    </source>
</evidence>
<evidence type="ECO:0000313" key="2">
    <source>
        <dbReference type="EMBL" id="JAS41325.1"/>
    </source>
</evidence>
<name>A0A1B6ETK3_9HEMI</name>